<feature type="domain" description="F-box" evidence="1">
    <location>
        <begin position="8"/>
        <end position="48"/>
    </location>
</feature>
<organism evidence="2 3">
    <name type="scientific">Musa troglodytarum</name>
    <name type="common">fe'i banana</name>
    <dbReference type="NCBI Taxonomy" id="320322"/>
    <lineage>
        <taxon>Eukaryota</taxon>
        <taxon>Viridiplantae</taxon>
        <taxon>Streptophyta</taxon>
        <taxon>Embryophyta</taxon>
        <taxon>Tracheophyta</taxon>
        <taxon>Spermatophyta</taxon>
        <taxon>Magnoliopsida</taxon>
        <taxon>Liliopsida</taxon>
        <taxon>Zingiberales</taxon>
        <taxon>Musaceae</taxon>
        <taxon>Musa</taxon>
    </lineage>
</organism>
<dbReference type="SMART" id="SM00256">
    <property type="entry name" value="FBOX"/>
    <property type="match status" value="2"/>
</dbReference>
<dbReference type="SUPFAM" id="SSF117281">
    <property type="entry name" value="Kelch motif"/>
    <property type="match status" value="1"/>
</dbReference>
<reference evidence="2" key="1">
    <citation type="submission" date="2022-05" db="EMBL/GenBank/DDBJ databases">
        <title>The Musa troglodytarum L. genome provides insights into the mechanism of non-climacteric behaviour and enrichment of carotenoids.</title>
        <authorList>
            <person name="Wang J."/>
        </authorList>
    </citation>
    <scope>NUCLEOTIDE SEQUENCE</scope>
    <source>
        <tissue evidence="2">Leaf</tissue>
    </source>
</reference>
<name>A0A9E7IHA7_9LILI</name>
<evidence type="ECO:0000313" key="3">
    <source>
        <dbReference type="Proteomes" id="UP001055439"/>
    </source>
</evidence>
<dbReference type="Pfam" id="PF01344">
    <property type="entry name" value="Kelch_1"/>
    <property type="match status" value="2"/>
</dbReference>
<dbReference type="InterPro" id="IPR015915">
    <property type="entry name" value="Kelch-typ_b-propeller"/>
</dbReference>
<feature type="domain" description="F-box" evidence="1">
    <location>
        <begin position="124"/>
        <end position="164"/>
    </location>
</feature>
<dbReference type="OrthoDB" id="72441at2759"/>
<dbReference type="InterPro" id="IPR044595">
    <property type="entry name" value="KMD1-4"/>
</dbReference>
<dbReference type="GO" id="GO:0080037">
    <property type="term" value="P:negative regulation of cytokinin-activated signaling pathway"/>
    <property type="evidence" value="ECO:0007669"/>
    <property type="project" value="InterPro"/>
</dbReference>
<sequence>MEDLVPGLTDDVARECLTRVPFNAFPTLFSVCKLWRQELRDPRFHRLRKSTCNAQPVVVLVQSVPDVAHHTRPRPMTYRLVIFEPATELRKLITLHLSLGTTQFGSVPSTIWKTLLMEDLIPGLTDDVARECLARVPFNNLRTLLSVCKLWRQELRDPTFHRFRKSIGIAQPVVVLVQPVPYFARPTMSGPVVHRLVVFETATGVWSSLAPCPCLPHGFPLFCRLAAVGTELIVVGGWKPPTWDTTDEVHVYDFLSGEWRRGSPLPSPLRSYFACAAMHDSDKGCRAVYIAGGHDESKIGLRSALAYDLAGDSWKPLPDMAREHSECHGVILCGKFLVLGRYSAETFDTAAGSWGPVEEAPEEEGEYPALHVAREDGRIYRCLGREVMEQLEGGVWAKVADLPGEMRKARYAVAWDGKLMVMGFGHDCVVSANILDMKATTTRATTAAATWKKIEVPREYRGSVLGACCLFI</sequence>
<evidence type="ECO:0000313" key="2">
    <source>
        <dbReference type="EMBL" id="URE48294.1"/>
    </source>
</evidence>
<dbReference type="InterPro" id="IPR036047">
    <property type="entry name" value="F-box-like_dom_sf"/>
</dbReference>
<dbReference type="Gene3D" id="2.120.10.80">
    <property type="entry name" value="Kelch-type beta propeller"/>
    <property type="match status" value="1"/>
</dbReference>
<protein>
    <submittedName>
        <fullName evidence="2">F-box kelch-repeat protein</fullName>
    </submittedName>
</protein>
<accession>A0A9E7IHA7</accession>
<dbReference type="EMBL" id="CP097511">
    <property type="protein sequence ID" value="URE48294.1"/>
    <property type="molecule type" value="Genomic_DNA"/>
</dbReference>
<dbReference type="Pfam" id="PF00646">
    <property type="entry name" value="F-box"/>
    <property type="match status" value="2"/>
</dbReference>
<proteinExistence type="predicted"/>
<dbReference type="SUPFAM" id="SSF81383">
    <property type="entry name" value="F-box domain"/>
    <property type="match status" value="2"/>
</dbReference>
<evidence type="ECO:0000259" key="1">
    <source>
        <dbReference type="SMART" id="SM00256"/>
    </source>
</evidence>
<dbReference type="AlphaFoldDB" id="A0A9E7IHA7"/>
<dbReference type="PANTHER" id="PTHR46407:SF3">
    <property type="entry name" value="OS02G0208700 PROTEIN"/>
    <property type="match status" value="1"/>
</dbReference>
<dbReference type="InterPro" id="IPR001810">
    <property type="entry name" value="F-box_dom"/>
</dbReference>
<dbReference type="Proteomes" id="UP001055439">
    <property type="component" value="Chromosome 9"/>
</dbReference>
<dbReference type="InterPro" id="IPR006652">
    <property type="entry name" value="Kelch_1"/>
</dbReference>
<dbReference type="PANTHER" id="PTHR46407">
    <property type="entry name" value="OS02G0208700 PROTEIN"/>
    <property type="match status" value="1"/>
</dbReference>
<gene>
    <name evidence="2" type="ORF">MUK42_25352</name>
</gene>
<dbReference type="GO" id="GO:2000762">
    <property type="term" value="P:regulation of phenylpropanoid metabolic process"/>
    <property type="evidence" value="ECO:0007669"/>
    <property type="project" value="InterPro"/>
</dbReference>
<keyword evidence="3" id="KW-1185">Reference proteome</keyword>
<dbReference type="CDD" id="cd22152">
    <property type="entry name" value="F-box_AtAFR-like"/>
    <property type="match status" value="2"/>
</dbReference>
<dbReference type="SMART" id="SM00612">
    <property type="entry name" value="Kelch"/>
    <property type="match status" value="2"/>
</dbReference>